<dbReference type="AlphaFoldDB" id="A0A835L368"/>
<protein>
    <submittedName>
        <fullName evidence="1">Uncharacterized protein</fullName>
    </submittedName>
</protein>
<accession>A0A835L368</accession>
<proteinExistence type="predicted"/>
<gene>
    <name evidence="1" type="ORF">HW555_012808</name>
</gene>
<dbReference type="EMBL" id="JACKWZ010000515">
    <property type="protein sequence ID" value="KAF9407027.1"/>
    <property type="molecule type" value="Genomic_DNA"/>
</dbReference>
<keyword evidence="2" id="KW-1185">Reference proteome</keyword>
<comment type="caution">
    <text evidence="1">The sequence shown here is derived from an EMBL/GenBank/DDBJ whole genome shotgun (WGS) entry which is preliminary data.</text>
</comment>
<reference evidence="1" key="1">
    <citation type="submission" date="2020-08" db="EMBL/GenBank/DDBJ databases">
        <title>Spodoptera exigua strain:BAW_Kor-Di-RS1 Genome sequencing and assembly.</title>
        <authorList>
            <person name="Kim J."/>
            <person name="Nam H.Y."/>
            <person name="Kwon M."/>
            <person name="Choi J.H."/>
            <person name="Cho S.R."/>
            <person name="Kim G.-H."/>
        </authorList>
    </citation>
    <scope>NUCLEOTIDE SEQUENCE</scope>
    <source>
        <strain evidence="1">BAW_Kor-Di-RS1</strain>
        <tissue evidence="1">Whole-body</tissue>
    </source>
</reference>
<name>A0A835L368_SPOEX</name>
<evidence type="ECO:0000313" key="1">
    <source>
        <dbReference type="EMBL" id="KAF9407027.1"/>
    </source>
</evidence>
<dbReference type="Proteomes" id="UP000648187">
    <property type="component" value="Unassembled WGS sequence"/>
</dbReference>
<organism evidence="1 2">
    <name type="scientific">Spodoptera exigua</name>
    <name type="common">Beet armyworm</name>
    <name type="synonym">Noctua fulgens</name>
    <dbReference type="NCBI Taxonomy" id="7107"/>
    <lineage>
        <taxon>Eukaryota</taxon>
        <taxon>Metazoa</taxon>
        <taxon>Ecdysozoa</taxon>
        <taxon>Arthropoda</taxon>
        <taxon>Hexapoda</taxon>
        <taxon>Insecta</taxon>
        <taxon>Pterygota</taxon>
        <taxon>Neoptera</taxon>
        <taxon>Endopterygota</taxon>
        <taxon>Lepidoptera</taxon>
        <taxon>Glossata</taxon>
        <taxon>Ditrysia</taxon>
        <taxon>Noctuoidea</taxon>
        <taxon>Noctuidae</taxon>
        <taxon>Amphipyrinae</taxon>
        <taxon>Spodoptera</taxon>
    </lineage>
</organism>
<evidence type="ECO:0000313" key="2">
    <source>
        <dbReference type="Proteomes" id="UP000648187"/>
    </source>
</evidence>
<sequence>MNVIEFPLSETSRMASIHNDIDEFTLNDVEYHCPYRTHDKLPKWESNDNKFCTRAHSANETALSSISAPKYIHNNSYSLWNSVYVWTCTSEGLHMSN</sequence>